<proteinExistence type="predicted"/>
<organism evidence="8 9">
    <name type="scientific">Xanthomonas campestris pv. campestris (strain 8004)</name>
    <dbReference type="NCBI Taxonomy" id="314565"/>
    <lineage>
        <taxon>Bacteria</taxon>
        <taxon>Pseudomonadati</taxon>
        <taxon>Pseudomonadota</taxon>
        <taxon>Gammaproteobacteria</taxon>
        <taxon>Lysobacterales</taxon>
        <taxon>Lysobacteraceae</taxon>
        <taxon>Xanthomonas</taxon>
    </lineage>
</organism>
<reference evidence="8 9" key="1">
    <citation type="journal article" date="2005" name="Genome Res.">
        <title>Comparative and functional genomic analyses of the pathogenicity of phytopathogen Xanthomonas campestris pv. campestris.</title>
        <authorList>
            <person name="Qian W."/>
            <person name="Jia Y."/>
            <person name="Ren S.X."/>
            <person name="He Y.Q."/>
            <person name="Feng J.X."/>
            <person name="Lu L.F."/>
            <person name="Sun Q."/>
            <person name="Ying G."/>
            <person name="Tang D.J."/>
            <person name="Tang H."/>
            <person name="Wu W."/>
            <person name="Hao P."/>
            <person name="Wang L."/>
            <person name="Jiang B.L."/>
            <person name="Zeng S."/>
            <person name="Gu W.Y."/>
            <person name="Lu G."/>
            <person name="Rong L."/>
            <person name="Tian Y."/>
            <person name="Yao Z."/>
            <person name="Fu G."/>
            <person name="Chen B."/>
            <person name="Fang R."/>
            <person name="Qiang B."/>
            <person name="Chen Z."/>
            <person name="Zhao G.P."/>
            <person name="Tang J.L."/>
            <person name="He C."/>
        </authorList>
    </citation>
    <scope>NUCLEOTIDE SEQUENCE [LARGE SCALE GENOMIC DNA]</scope>
    <source>
        <strain evidence="8 9">8004</strain>
    </source>
</reference>
<keyword evidence="4" id="KW-0560">Oxidoreductase</keyword>
<dbReference type="InterPro" id="IPR046799">
    <property type="entry name" value="ROXA-like_wH"/>
</dbReference>
<dbReference type="Gene3D" id="3.40.366.30">
    <property type="entry name" value="50S ribosomal protein L16 arginine hydroxylase, Chain A, Domain 2"/>
    <property type="match status" value="1"/>
</dbReference>
<dbReference type="EMBL" id="CP000050">
    <property type="protein sequence ID" value="AAY49796.1"/>
    <property type="molecule type" value="Genomic_DNA"/>
</dbReference>
<dbReference type="Pfam" id="PF20514">
    <property type="entry name" value="WHD_ROXA"/>
    <property type="match status" value="1"/>
</dbReference>
<dbReference type="GO" id="GO:0046872">
    <property type="term" value="F:metal ion binding"/>
    <property type="evidence" value="ECO:0007669"/>
    <property type="project" value="UniProtKB-KW"/>
</dbReference>
<evidence type="ECO:0000313" key="8">
    <source>
        <dbReference type="EMBL" id="AAY49796.1"/>
    </source>
</evidence>
<comment type="cofactor">
    <cofactor evidence="1">
        <name>Fe(2+)</name>
        <dbReference type="ChEBI" id="CHEBI:29033"/>
    </cofactor>
</comment>
<dbReference type="GO" id="GO:0016706">
    <property type="term" value="F:2-oxoglutarate-dependent dioxygenase activity"/>
    <property type="evidence" value="ECO:0007669"/>
    <property type="project" value="TreeGrafter"/>
</dbReference>
<evidence type="ECO:0000256" key="5">
    <source>
        <dbReference type="ARBA" id="ARBA00023004"/>
    </source>
</evidence>
<dbReference type="SUPFAM" id="SSF51197">
    <property type="entry name" value="Clavaminate synthase-like"/>
    <property type="match status" value="1"/>
</dbReference>
<dbReference type="HOGENOM" id="CLU_039125_2_0_6"/>
<dbReference type="Gene3D" id="2.60.120.650">
    <property type="entry name" value="Cupin"/>
    <property type="match status" value="1"/>
</dbReference>
<feature type="compositionally biased region" description="Acidic residues" evidence="6">
    <location>
        <begin position="493"/>
        <end position="515"/>
    </location>
</feature>
<dbReference type="PROSITE" id="PS51184">
    <property type="entry name" value="JMJC"/>
    <property type="match status" value="1"/>
</dbReference>
<dbReference type="Proteomes" id="UP000000420">
    <property type="component" value="Chromosome"/>
</dbReference>
<dbReference type="PANTHER" id="PTHR13096">
    <property type="entry name" value="MINA53 MYC INDUCED NUCLEAR ANTIGEN"/>
    <property type="match status" value="1"/>
</dbReference>
<feature type="compositionally biased region" description="Acidic residues" evidence="6">
    <location>
        <begin position="457"/>
        <end position="477"/>
    </location>
</feature>
<feature type="domain" description="JmjC" evidence="7">
    <location>
        <begin position="120"/>
        <end position="253"/>
    </location>
</feature>
<dbReference type="Pfam" id="PF08007">
    <property type="entry name" value="JmjC_2"/>
    <property type="match status" value="1"/>
</dbReference>
<evidence type="ECO:0000256" key="1">
    <source>
        <dbReference type="ARBA" id="ARBA00001954"/>
    </source>
</evidence>
<feature type="region of interest" description="Disordered" evidence="6">
    <location>
        <begin position="457"/>
        <end position="515"/>
    </location>
</feature>
<dbReference type="RefSeq" id="WP_011036675.1">
    <property type="nucleotide sequence ID" value="NC_007086.1"/>
</dbReference>
<evidence type="ECO:0000256" key="2">
    <source>
        <dbReference type="ARBA" id="ARBA00022723"/>
    </source>
</evidence>
<accession>A0A0H2X933</accession>
<dbReference type="PANTHER" id="PTHR13096:SF8">
    <property type="entry name" value="RIBOSOMAL OXYGENASE 1"/>
    <property type="match status" value="1"/>
</dbReference>
<evidence type="ECO:0000256" key="6">
    <source>
        <dbReference type="SAM" id="MobiDB-lite"/>
    </source>
</evidence>
<keyword evidence="2" id="KW-0479">Metal-binding</keyword>
<dbReference type="SMART" id="SM00558">
    <property type="entry name" value="JmjC"/>
    <property type="match status" value="1"/>
</dbReference>
<keyword evidence="5" id="KW-0408">Iron</keyword>
<name>A0A0H2X933_XANC8</name>
<dbReference type="InterPro" id="IPR039994">
    <property type="entry name" value="NO66-like"/>
</dbReference>
<protein>
    <recommendedName>
        <fullName evidence="7">JmjC domain-containing protein</fullName>
    </recommendedName>
</protein>
<dbReference type="InterPro" id="IPR003347">
    <property type="entry name" value="JmjC_dom"/>
</dbReference>
<evidence type="ECO:0000256" key="3">
    <source>
        <dbReference type="ARBA" id="ARBA00022964"/>
    </source>
</evidence>
<evidence type="ECO:0000259" key="7">
    <source>
        <dbReference type="PROSITE" id="PS51184"/>
    </source>
</evidence>
<evidence type="ECO:0000313" key="9">
    <source>
        <dbReference type="Proteomes" id="UP000000420"/>
    </source>
</evidence>
<dbReference type="KEGG" id="xcb:XC_2747"/>
<sequence length="515" mass="57199">MKKTAAKKTVARKGAPLPFEIHATRDQPLGMPVERFLRTYWHKHPLLIRNAFPDFQSPLQPEDLAGLACEDGVLARLISHDRAADDWTVRSGPFQETDFPGLPDHDWTLLVQDVDKWDADVRALLEQFRFLPRWRIDDIMISFAATGGSVGAHVDHYDVFLLQGLGHRRWQVDARSSQGRKPTPMAFRDDVDIKLLREFKPTHDWVLGPGDMLYLPPLVPHHGVAQDACLTFSIGTRAPSSAELIGDYLDTLIADADEAVRYHDEDLKVPADPYEIDVTAMNRVVAALNALRMNDPDRLGDWFGRFMTTYRASGDVVPAPEPIPREAVEQALDEGVLLHRHPWSRLAWRRAKRGATLFCSGLEFALSVKDASRLAAAEEIDGALYGQLSVRGREVVLELLAQGHYQRAHEDQYEDLDDDDAHTLSLSADHLDNDEDADLDADTDATQIDADADVEAVADEADQPDALEEAEDEDDNAEAAADTGMASDASATQEDDAANPADDDALHDDEDPQRA</sequence>
<dbReference type="AlphaFoldDB" id="A0A0H2X933"/>
<gene>
    <name evidence="8" type="ordered locus">XC_2747</name>
</gene>
<keyword evidence="3" id="KW-0223">Dioxygenase</keyword>
<evidence type="ECO:0000256" key="4">
    <source>
        <dbReference type="ARBA" id="ARBA00023002"/>
    </source>
</evidence>